<dbReference type="Pfam" id="PF26622">
    <property type="entry name" value="DUF8199"/>
    <property type="match status" value="1"/>
</dbReference>
<dbReference type="InterPro" id="IPR058512">
    <property type="entry name" value="DUF8199"/>
</dbReference>
<accession>A0ABP8LGQ2</accession>
<evidence type="ECO:0000313" key="2">
    <source>
        <dbReference type="EMBL" id="GAA4429395.1"/>
    </source>
</evidence>
<reference evidence="3" key="1">
    <citation type="journal article" date="2019" name="Int. J. Syst. Evol. Microbiol.">
        <title>The Global Catalogue of Microorganisms (GCM) 10K type strain sequencing project: providing services to taxonomists for standard genome sequencing and annotation.</title>
        <authorList>
            <consortium name="The Broad Institute Genomics Platform"/>
            <consortium name="The Broad Institute Genome Sequencing Center for Infectious Disease"/>
            <person name="Wu L."/>
            <person name="Ma J."/>
        </authorList>
    </citation>
    <scope>NUCLEOTIDE SEQUENCE [LARGE SCALE GENOMIC DNA]</scope>
    <source>
        <strain evidence="3">JCM 17926</strain>
    </source>
</reference>
<protein>
    <submittedName>
        <fullName evidence="2">Uncharacterized protein</fullName>
    </submittedName>
</protein>
<evidence type="ECO:0000313" key="3">
    <source>
        <dbReference type="Proteomes" id="UP001500552"/>
    </source>
</evidence>
<name>A0ABP8LGQ2_9BACT</name>
<comment type="caution">
    <text evidence="2">The sequence shown here is derived from an EMBL/GenBank/DDBJ whole genome shotgun (WGS) entry which is preliminary data.</text>
</comment>
<keyword evidence="3" id="KW-1185">Reference proteome</keyword>
<dbReference type="NCBIfam" id="NF047658">
    <property type="entry name" value="HYC_CC_PP"/>
    <property type="match status" value="1"/>
</dbReference>
<feature type="signal peptide" evidence="1">
    <location>
        <begin position="1"/>
        <end position="21"/>
    </location>
</feature>
<dbReference type="Proteomes" id="UP001500552">
    <property type="component" value="Unassembled WGS sequence"/>
</dbReference>
<feature type="chain" id="PRO_5045714339" evidence="1">
    <location>
        <begin position="22"/>
        <end position="129"/>
    </location>
</feature>
<dbReference type="EMBL" id="BAABHC010000005">
    <property type="protein sequence ID" value="GAA4429395.1"/>
    <property type="molecule type" value="Genomic_DNA"/>
</dbReference>
<organism evidence="2 3">
    <name type="scientific">Pontibacter saemangeumensis</name>
    <dbReference type="NCBI Taxonomy" id="1084525"/>
    <lineage>
        <taxon>Bacteria</taxon>
        <taxon>Pseudomonadati</taxon>
        <taxon>Bacteroidota</taxon>
        <taxon>Cytophagia</taxon>
        <taxon>Cytophagales</taxon>
        <taxon>Hymenobacteraceae</taxon>
        <taxon>Pontibacter</taxon>
    </lineage>
</organism>
<gene>
    <name evidence="2" type="ORF">GCM10023188_14710</name>
</gene>
<dbReference type="InterPro" id="IPR058060">
    <property type="entry name" value="HYC_CC_PP"/>
</dbReference>
<sequence>MRHLFHIVLVISLLVSTAGFAVTKHFCGKVLANVSVGAADTKSCCDPGSMPADCDCHSDTDHVSVEDDFQLDQQAIKFTPQLQLVLVHFISELRLALLLDEPSRKLLFHSKQPPLAESDIYIRVQSFLI</sequence>
<proteinExistence type="predicted"/>
<evidence type="ECO:0000256" key="1">
    <source>
        <dbReference type="SAM" id="SignalP"/>
    </source>
</evidence>
<keyword evidence="1" id="KW-0732">Signal</keyword>